<keyword evidence="1" id="KW-0812">Transmembrane</keyword>
<evidence type="ECO:0000256" key="1">
    <source>
        <dbReference type="SAM" id="Phobius"/>
    </source>
</evidence>
<keyword evidence="1" id="KW-0472">Membrane</keyword>
<evidence type="ECO:0000313" key="2">
    <source>
        <dbReference type="EMBL" id="MDQ7249387.1"/>
    </source>
</evidence>
<name>A0ABU0YQA9_9PROT</name>
<gene>
    <name evidence="2" type="ORF">Q8A70_16995</name>
</gene>
<organism evidence="2 3">
    <name type="scientific">Dongia sedimenti</name>
    <dbReference type="NCBI Taxonomy" id="3064282"/>
    <lineage>
        <taxon>Bacteria</taxon>
        <taxon>Pseudomonadati</taxon>
        <taxon>Pseudomonadota</taxon>
        <taxon>Alphaproteobacteria</taxon>
        <taxon>Rhodospirillales</taxon>
        <taxon>Dongiaceae</taxon>
        <taxon>Dongia</taxon>
    </lineage>
</organism>
<protein>
    <submittedName>
        <fullName evidence="2">Uncharacterized protein</fullName>
    </submittedName>
</protein>
<proteinExistence type="predicted"/>
<keyword evidence="3" id="KW-1185">Reference proteome</keyword>
<keyword evidence="1" id="KW-1133">Transmembrane helix</keyword>
<feature type="transmembrane region" description="Helical" evidence="1">
    <location>
        <begin position="6"/>
        <end position="24"/>
    </location>
</feature>
<dbReference type="Proteomes" id="UP001230156">
    <property type="component" value="Unassembled WGS sequence"/>
</dbReference>
<dbReference type="RefSeq" id="WP_379957307.1">
    <property type="nucleotide sequence ID" value="NZ_JAUYVI010000005.1"/>
</dbReference>
<reference evidence="3" key="1">
    <citation type="submission" date="2023-08" db="EMBL/GenBank/DDBJ databases">
        <title>Rhodospirillaceae gen. nov., a novel taxon isolated from the Yangtze River Yuezi River estuary sludge.</title>
        <authorList>
            <person name="Ruan L."/>
        </authorList>
    </citation>
    <scope>NUCLEOTIDE SEQUENCE [LARGE SCALE GENOMIC DNA]</scope>
    <source>
        <strain evidence="3">R-7</strain>
    </source>
</reference>
<evidence type="ECO:0000313" key="3">
    <source>
        <dbReference type="Proteomes" id="UP001230156"/>
    </source>
</evidence>
<dbReference type="EMBL" id="JAUYVI010000005">
    <property type="protein sequence ID" value="MDQ7249387.1"/>
    <property type="molecule type" value="Genomic_DNA"/>
</dbReference>
<accession>A0ABU0YQA9</accession>
<sequence length="61" mass="6693">MDFWDILQYGSWAVAALLLLWMVADAFMVSSQFTEDVLTSSQEGIDELAAQQQAHNAGKGS</sequence>
<comment type="caution">
    <text evidence="2">The sequence shown here is derived from an EMBL/GenBank/DDBJ whole genome shotgun (WGS) entry which is preliminary data.</text>
</comment>